<dbReference type="EMBL" id="CP111014">
    <property type="protein sequence ID" value="WAR00522.1"/>
    <property type="molecule type" value="Genomic_DNA"/>
</dbReference>
<proteinExistence type="predicted"/>
<organism evidence="1 2">
    <name type="scientific">Mya arenaria</name>
    <name type="common">Soft-shell clam</name>
    <dbReference type="NCBI Taxonomy" id="6604"/>
    <lineage>
        <taxon>Eukaryota</taxon>
        <taxon>Metazoa</taxon>
        <taxon>Spiralia</taxon>
        <taxon>Lophotrochozoa</taxon>
        <taxon>Mollusca</taxon>
        <taxon>Bivalvia</taxon>
        <taxon>Autobranchia</taxon>
        <taxon>Heteroconchia</taxon>
        <taxon>Euheterodonta</taxon>
        <taxon>Imparidentia</taxon>
        <taxon>Neoheterodontei</taxon>
        <taxon>Myida</taxon>
        <taxon>Myoidea</taxon>
        <taxon>Myidae</taxon>
        <taxon>Mya</taxon>
    </lineage>
</organism>
<evidence type="ECO:0000313" key="1">
    <source>
        <dbReference type="EMBL" id="WAR00522.1"/>
    </source>
</evidence>
<keyword evidence="2" id="KW-1185">Reference proteome</keyword>
<gene>
    <name evidence="1" type="ORF">MAR_024894</name>
</gene>
<reference evidence="1" key="1">
    <citation type="submission" date="2022-11" db="EMBL/GenBank/DDBJ databases">
        <title>Centuries of genome instability and evolution in soft-shell clam transmissible cancer (bioRxiv).</title>
        <authorList>
            <person name="Hart S.F.M."/>
            <person name="Yonemitsu M.A."/>
            <person name="Giersch R.M."/>
            <person name="Beal B.F."/>
            <person name="Arriagada G."/>
            <person name="Davis B.W."/>
            <person name="Ostrander E.A."/>
            <person name="Goff S.P."/>
            <person name="Metzger M.J."/>
        </authorList>
    </citation>
    <scope>NUCLEOTIDE SEQUENCE</scope>
    <source>
        <strain evidence="1">MELC-2E11</strain>
        <tissue evidence="1">Siphon/mantle</tissue>
    </source>
</reference>
<protein>
    <submittedName>
        <fullName evidence="1">Uncharacterized protein</fullName>
    </submittedName>
</protein>
<accession>A0ABY7DV86</accession>
<evidence type="ECO:0000313" key="2">
    <source>
        <dbReference type="Proteomes" id="UP001164746"/>
    </source>
</evidence>
<dbReference type="Proteomes" id="UP001164746">
    <property type="component" value="Chromosome 3"/>
</dbReference>
<name>A0ABY7DV86_MYAAR</name>
<sequence>MSTILTMSTSNIEMNSSNIKAATAALVLCIVVTASALPAELEGLLLDSDFQKPDPCSVCYIFGDEESCTVCKLDMASMTKRSGSIFHPLFRGTFPKKSTYAQYYNPLSRGSYHKKSPYPVYHPFLRGGYTNPYLNTVNQP</sequence>